<keyword evidence="1" id="KW-0812">Transmembrane</keyword>
<accession>A0A3N3DWF1</accession>
<comment type="caution">
    <text evidence="2">The sequence shown here is derived from an EMBL/GenBank/DDBJ whole genome shotgun (WGS) entry which is preliminary data.</text>
</comment>
<sequence length="175" mass="19678">MSQLKRLLIISTLFQLVWFAAVLGKESWQWLVLIGVTCLILVTAAREEFTWRNWLILTMIGIVIDSVNIKFGLIAFDSAFIPIWLVALWAAFCWYALFLGKVLSHYPLWIVSIVGGLAGALSYLAGYKLGAVSLGFSMPVAFVLFFVQWVAFVFLCMKMINVGAKHHEGQKDEVV</sequence>
<organism evidence="2 3">
    <name type="scientific">Vibrio ponticus</name>
    <dbReference type="NCBI Taxonomy" id="265668"/>
    <lineage>
        <taxon>Bacteria</taxon>
        <taxon>Pseudomonadati</taxon>
        <taxon>Pseudomonadota</taxon>
        <taxon>Gammaproteobacteria</taxon>
        <taxon>Vibrionales</taxon>
        <taxon>Vibrionaceae</taxon>
        <taxon>Vibrio</taxon>
    </lineage>
</organism>
<dbReference type="EMBL" id="RKIK01000060">
    <property type="protein sequence ID" value="ROV58864.1"/>
    <property type="molecule type" value="Genomic_DNA"/>
</dbReference>
<feature type="transmembrane region" description="Helical" evidence="1">
    <location>
        <begin position="106"/>
        <end position="124"/>
    </location>
</feature>
<dbReference type="Proteomes" id="UP000278792">
    <property type="component" value="Unassembled WGS sequence"/>
</dbReference>
<keyword evidence="1" id="KW-0472">Membrane</keyword>
<feature type="transmembrane region" description="Helical" evidence="1">
    <location>
        <begin position="79"/>
        <end position="99"/>
    </location>
</feature>
<keyword evidence="1" id="KW-1133">Transmembrane helix</keyword>
<dbReference type="RefSeq" id="WP_123782919.1">
    <property type="nucleotide sequence ID" value="NZ_RKIK01000060.1"/>
</dbReference>
<feature type="transmembrane region" description="Helical" evidence="1">
    <location>
        <begin position="136"/>
        <end position="157"/>
    </location>
</feature>
<dbReference type="Pfam" id="PF11086">
    <property type="entry name" value="DUF2878"/>
    <property type="match status" value="1"/>
</dbReference>
<evidence type="ECO:0000256" key="1">
    <source>
        <dbReference type="SAM" id="Phobius"/>
    </source>
</evidence>
<dbReference type="InterPro" id="IPR021306">
    <property type="entry name" value="DUF2878"/>
</dbReference>
<feature type="transmembrane region" description="Helical" evidence="1">
    <location>
        <begin position="7"/>
        <end position="24"/>
    </location>
</feature>
<evidence type="ECO:0000313" key="3">
    <source>
        <dbReference type="Proteomes" id="UP000278792"/>
    </source>
</evidence>
<feature type="transmembrane region" description="Helical" evidence="1">
    <location>
        <begin position="54"/>
        <end position="73"/>
    </location>
</feature>
<dbReference type="AlphaFoldDB" id="A0A3N3DWF1"/>
<gene>
    <name evidence="2" type="ORF">EGH82_16420</name>
</gene>
<name>A0A3N3DWF1_9VIBR</name>
<protein>
    <submittedName>
        <fullName evidence="2">DUF2878 domain-containing protein</fullName>
    </submittedName>
</protein>
<proteinExistence type="predicted"/>
<reference evidence="2 3" key="1">
    <citation type="submission" date="2018-11" db="EMBL/GenBank/DDBJ databases">
        <title>Vibrio ponticus strain CAIM 1751 pathogenic for the snapper Lutjanus guttatus.</title>
        <authorList>
            <person name="Soto-Rodriguez S."/>
            <person name="Lozano-Olvera R."/>
            <person name="Gomez-Gil B."/>
        </authorList>
    </citation>
    <scope>NUCLEOTIDE SEQUENCE [LARGE SCALE GENOMIC DNA]</scope>
    <source>
        <strain evidence="2 3">CAIM 1751</strain>
    </source>
</reference>
<evidence type="ECO:0000313" key="2">
    <source>
        <dbReference type="EMBL" id="ROV58864.1"/>
    </source>
</evidence>
<feature type="transmembrane region" description="Helical" evidence="1">
    <location>
        <begin position="30"/>
        <end position="47"/>
    </location>
</feature>